<dbReference type="AlphaFoldDB" id="A0A821T809"/>
<protein>
    <submittedName>
        <fullName evidence="1">Uncharacterized protein</fullName>
    </submittedName>
</protein>
<proteinExistence type="predicted"/>
<evidence type="ECO:0000313" key="1">
    <source>
        <dbReference type="EMBL" id="CAF4870243.1"/>
    </source>
</evidence>
<organism evidence="1 2">
    <name type="scientific">Rotaria socialis</name>
    <dbReference type="NCBI Taxonomy" id="392032"/>
    <lineage>
        <taxon>Eukaryota</taxon>
        <taxon>Metazoa</taxon>
        <taxon>Spiralia</taxon>
        <taxon>Gnathifera</taxon>
        <taxon>Rotifera</taxon>
        <taxon>Eurotatoria</taxon>
        <taxon>Bdelloidea</taxon>
        <taxon>Philodinida</taxon>
        <taxon>Philodinidae</taxon>
        <taxon>Rotaria</taxon>
    </lineage>
</organism>
<accession>A0A821T809</accession>
<dbReference type="Proteomes" id="UP000663838">
    <property type="component" value="Unassembled WGS sequence"/>
</dbReference>
<dbReference type="EMBL" id="CAJOBS010003954">
    <property type="protein sequence ID" value="CAF4870243.1"/>
    <property type="molecule type" value="Genomic_DNA"/>
</dbReference>
<sequence length="54" mass="6005">VVRSRNETLVPVVDSDGEAVYDDDYDENSSTKTTSCLLRFVCIENGGKVPYLFS</sequence>
<evidence type="ECO:0000313" key="2">
    <source>
        <dbReference type="Proteomes" id="UP000663838"/>
    </source>
</evidence>
<name>A0A821T809_9BILA</name>
<gene>
    <name evidence="1" type="ORF">TOA249_LOCUS28424</name>
</gene>
<comment type="caution">
    <text evidence="1">The sequence shown here is derived from an EMBL/GenBank/DDBJ whole genome shotgun (WGS) entry which is preliminary data.</text>
</comment>
<reference evidence="1" key="1">
    <citation type="submission" date="2021-02" db="EMBL/GenBank/DDBJ databases">
        <authorList>
            <person name="Nowell W R."/>
        </authorList>
    </citation>
    <scope>NUCLEOTIDE SEQUENCE</scope>
</reference>
<feature type="non-terminal residue" evidence="1">
    <location>
        <position position="1"/>
    </location>
</feature>